<organism evidence="1 2">
    <name type="scientific">Streptomyces asoensis</name>
    <dbReference type="NCBI Taxonomy" id="249586"/>
    <lineage>
        <taxon>Bacteria</taxon>
        <taxon>Bacillati</taxon>
        <taxon>Actinomycetota</taxon>
        <taxon>Actinomycetes</taxon>
        <taxon>Kitasatosporales</taxon>
        <taxon>Streptomycetaceae</taxon>
        <taxon>Streptomyces</taxon>
    </lineage>
</organism>
<dbReference type="InterPro" id="IPR058119">
    <property type="entry name" value="SCO0607-like"/>
</dbReference>
<gene>
    <name evidence="1" type="ORF">Saso_39250</name>
</gene>
<dbReference type="EMBL" id="BNEB01000003">
    <property type="protein sequence ID" value="GHI62275.1"/>
    <property type="molecule type" value="Genomic_DNA"/>
</dbReference>
<evidence type="ECO:0000313" key="1">
    <source>
        <dbReference type="EMBL" id="GHI62275.1"/>
    </source>
</evidence>
<protein>
    <submittedName>
        <fullName evidence="1">Lipoprotein</fullName>
    </submittedName>
</protein>
<proteinExistence type="predicted"/>
<keyword evidence="1" id="KW-0449">Lipoprotein</keyword>
<dbReference type="Proteomes" id="UP000649259">
    <property type="component" value="Unassembled WGS sequence"/>
</dbReference>
<accession>A0ABQ3S2C3</accession>
<keyword evidence="2" id="KW-1185">Reference proteome</keyword>
<comment type="caution">
    <text evidence="1">The sequence shown here is derived from an EMBL/GenBank/DDBJ whole genome shotgun (WGS) entry which is preliminary data.</text>
</comment>
<reference evidence="2" key="1">
    <citation type="submission" date="2023-07" db="EMBL/GenBank/DDBJ databases">
        <title>Whole genome shotgun sequence of Streptomyces cacaoi subsp. asoensis NBRC 13813.</title>
        <authorList>
            <person name="Komaki H."/>
            <person name="Tamura T."/>
        </authorList>
    </citation>
    <scope>NUCLEOTIDE SEQUENCE [LARGE SCALE GENOMIC DNA]</scope>
    <source>
        <strain evidence="2">NBRC 13813</strain>
    </source>
</reference>
<dbReference type="NCBIfam" id="NF046120">
    <property type="entry name" value="lipo_SCO0607"/>
    <property type="match status" value="1"/>
</dbReference>
<sequence>MRSSSMTRGRTGAGRRPAGAVAALAVAVSALALLTGCSLQIEEASCGGGEYPVLAVNSSGSDCVPDGEEPADGWARYPEGKVPEKVGDKWDVYWSTRTLDENGDIVTLPEGQ</sequence>
<evidence type="ECO:0000313" key="2">
    <source>
        <dbReference type="Proteomes" id="UP000649259"/>
    </source>
</evidence>
<name>A0ABQ3S2C3_9ACTN</name>